<keyword evidence="6" id="KW-1185">Reference proteome</keyword>
<dbReference type="Gene3D" id="3.60.10.10">
    <property type="entry name" value="Endonuclease/exonuclease/phosphatase"/>
    <property type="match status" value="1"/>
</dbReference>
<keyword evidence="2" id="KW-0378">Hydrolase</keyword>
<evidence type="ECO:0000256" key="3">
    <source>
        <dbReference type="SAM" id="MobiDB-lite"/>
    </source>
</evidence>
<organism evidence="5 6">
    <name type="scientific">Marasmius crinis-equi</name>
    <dbReference type="NCBI Taxonomy" id="585013"/>
    <lineage>
        <taxon>Eukaryota</taxon>
        <taxon>Fungi</taxon>
        <taxon>Dikarya</taxon>
        <taxon>Basidiomycota</taxon>
        <taxon>Agaricomycotina</taxon>
        <taxon>Agaricomycetes</taxon>
        <taxon>Agaricomycetidae</taxon>
        <taxon>Agaricales</taxon>
        <taxon>Marasmiineae</taxon>
        <taxon>Marasmiaceae</taxon>
        <taxon>Marasmius</taxon>
    </lineage>
</organism>
<feature type="region of interest" description="Disordered" evidence="3">
    <location>
        <begin position="208"/>
        <end position="233"/>
    </location>
</feature>
<accession>A0ABR3FXY4</accession>
<dbReference type="InterPro" id="IPR036691">
    <property type="entry name" value="Endo/exonu/phosph_ase_sf"/>
</dbReference>
<comment type="similarity">
    <text evidence="1">Belongs to the CCR4/nocturin family.</text>
</comment>
<keyword evidence="5" id="KW-0269">Exonuclease</keyword>
<dbReference type="Proteomes" id="UP001465976">
    <property type="component" value="Unassembled WGS sequence"/>
</dbReference>
<dbReference type="PANTHER" id="PTHR12121">
    <property type="entry name" value="CARBON CATABOLITE REPRESSOR PROTEIN 4"/>
    <property type="match status" value="1"/>
</dbReference>
<dbReference type="EMBL" id="JBAHYK010000032">
    <property type="protein sequence ID" value="KAL0580365.1"/>
    <property type="molecule type" value="Genomic_DNA"/>
</dbReference>
<gene>
    <name evidence="5" type="primary">NGL2</name>
    <name evidence="5" type="ORF">V5O48_001610</name>
</gene>
<reference evidence="5 6" key="1">
    <citation type="submission" date="2024-02" db="EMBL/GenBank/DDBJ databases">
        <title>A draft genome for the cacao thread blight pathogen Marasmius crinis-equi.</title>
        <authorList>
            <person name="Cohen S.P."/>
            <person name="Baruah I.K."/>
            <person name="Amoako-Attah I."/>
            <person name="Bukari Y."/>
            <person name="Meinhardt L.W."/>
            <person name="Bailey B.A."/>
        </authorList>
    </citation>
    <scope>NUCLEOTIDE SEQUENCE [LARGE SCALE GENOMIC DNA]</scope>
    <source>
        <strain evidence="5 6">GH-76</strain>
    </source>
</reference>
<evidence type="ECO:0000256" key="2">
    <source>
        <dbReference type="ARBA" id="ARBA00022801"/>
    </source>
</evidence>
<sequence>MPCRELFPNSDCLKAGQRENMIYREILACKADVLCLQEVDRLEKLLPILEKAGYSHHYTSGPRKLHGCLIAYNRNLYEVTGQHTVYYDEQEVHWSGEEKYRRASSFRTKNIGHLISLKSKQGEKGVVVATTHLFWHPKYVYERARQAGILKRELLKFRDDEKHPDWPCIIAGDFNFTPDDSAYSFAVGDSLLPVQKELLDASYVVHTTIDPSQTDGPSPKEDEGDEADAADPDKVIVNARPATSEDGLLSSQELEALYTNAGPPLRSMYDLGLRLYKETRSQPTETEPKFVTFGDRVSLGPDRRGFHEPQWTSYTYYWQNSIDYIFVIEPANVQSTVVGLLSPPSTGDLKPGIPRQGVSGSDHVSLCVEIVFTGHPNPPNP</sequence>
<dbReference type="PANTHER" id="PTHR12121:SF45">
    <property type="entry name" value="NOCTURNIN"/>
    <property type="match status" value="1"/>
</dbReference>
<dbReference type="InterPro" id="IPR050410">
    <property type="entry name" value="CCR4/nocturin_mRNA_transcr"/>
</dbReference>
<name>A0ABR3FXY4_9AGAR</name>
<keyword evidence="5" id="KW-0540">Nuclease</keyword>
<dbReference type="SUPFAM" id="SSF56219">
    <property type="entry name" value="DNase I-like"/>
    <property type="match status" value="1"/>
</dbReference>
<feature type="domain" description="Endonuclease/exonuclease/phosphatase" evidence="4">
    <location>
        <begin position="22"/>
        <end position="363"/>
    </location>
</feature>
<dbReference type="InterPro" id="IPR005135">
    <property type="entry name" value="Endo/exonuclease/phosphatase"/>
</dbReference>
<evidence type="ECO:0000313" key="5">
    <source>
        <dbReference type="EMBL" id="KAL0580365.1"/>
    </source>
</evidence>
<dbReference type="Pfam" id="PF03372">
    <property type="entry name" value="Exo_endo_phos"/>
    <property type="match status" value="1"/>
</dbReference>
<evidence type="ECO:0000313" key="6">
    <source>
        <dbReference type="Proteomes" id="UP001465976"/>
    </source>
</evidence>
<dbReference type="GO" id="GO:0004527">
    <property type="term" value="F:exonuclease activity"/>
    <property type="evidence" value="ECO:0007669"/>
    <property type="project" value="UniProtKB-KW"/>
</dbReference>
<proteinExistence type="inferred from homology"/>
<evidence type="ECO:0000256" key="1">
    <source>
        <dbReference type="ARBA" id="ARBA00010774"/>
    </source>
</evidence>
<protein>
    <submittedName>
        <fullName evidence="5">RNA exonuclease ngl2</fullName>
    </submittedName>
</protein>
<comment type="caution">
    <text evidence="5">The sequence shown here is derived from an EMBL/GenBank/DDBJ whole genome shotgun (WGS) entry which is preliminary data.</text>
</comment>
<evidence type="ECO:0000259" key="4">
    <source>
        <dbReference type="Pfam" id="PF03372"/>
    </source>
</evidence>